<dbReference type="Pfam" id="PF02544">
    <property type="entry name" value="Steroid_dh"/>
    <property type="match status" value="1"/>
</dbReference>
<dbReference type="Proteomes" id="UP000239899">
    <property type="component" value="Unassembled WGS sequence"/>
</dbReference>
<keyword evidence="13" id="KW-1185">Reference proteome</keyword>
<comment type="caution">
    <text evidence="12">The sequence shown here is derived from an EMBL/GenBank/DDBJ whole genome shotgun (WGS) entry which is preliminary data.</text>
</comment>
<keyword evidence="3" id="KW-0444">Lipid biosynthesis</keyword>
<evidence type="ECO:0000313" key="13">
    <source>
        <dbReference type="Proteomes" id="UP000239899"/>
    </source>
</evidence>
<evidence type="ECO:0000256" key="4">
    <source>
        <dbReference type="ARBA" id="ARBA00022692"/>
    </source>
</evidence>
<accession>A0A2P6TRL6</accession>
<organism evidence="12 13">
    <name type="scientific">Chlorella sorokiniana</name>
    <name type="common">Freshwater green alga</name>
    <dbReference type="NCBI Taxonomy" id="3076"/>
    <lineage>
        <taxon>Eukaryota</taxon>
        <taxon>Viridiplantae</taxon>
        <taxon>Chlorophyta</taxon>
        <taxon>core chlorophytes</taxon>
        <taxon>Trebouxiophyceae</taxon>
        <taxon>Chlorellales</taxon>
        <taxon>Chlorellaceae</taxon>
        <taxon>Chlorella clade</taxon>
        <taxon>Chlorella</taxon>
    </lineage>
</organism>
<dbReference type="PROSITE" id="PS50053">
    <property type="entry name" value="UBIQUITIN_2"/>
    <property type="match status" value="1"/>
</dbReference>
<comment type="subcellular location">
    <subcellularLocation>
        <location evidence="1">Endoplasmic reticulum membrane</location>
        <topology evidence="1">Multi-pass membrane protein</topology>
    </subcellularLocation>
</comment>
<evidence type="ECO:0000313" key="12">
    <source>
        <dbReference type="EMBL" id="PRW56709.1"/>
    </source>
</evidence>
<dbReference type="EMBL" id="LHPG02000008">
    <property type="protein sequence ID" value="PRW56709.1"/>
    <property type="molecule type" value="Genomic_DNA"/>
</dbReference>
<dbReference type="InterPro" id="IPR029071">
    <property type="entry name" value="Ubiquitin-like_domsf"/>
</dbReference>
<evidence type="ECO:0000259" key="11">
    <source>
        <dbReference type="PROSITE" id="PS50053"/>
    </source>
</evidence>
<comment type="similarity">
    <text evidence="2">Belongs to the steroid 5-alpha reductase family.</text>
</comment>
<gene>
    <name evidence="12" type="ORF">C2E21_4545</name>
</gene>
<protein>
    <submittedName>
        <fullName evidence="12">Very-long-chain enoyl-reductase</fullName>
    </submittedName>
</protein>
<keyword evidence="4 10" id="KW-0812">Transmembrane</keyword>
<dbReference type="GO" id="GO:0016627">
    <property type="term" value="F:oxidoreductase activity, acting on the CH-CH group of donors"/>
    <property type="evidence" value="ECO:0007669"/>
    <property type="project" value="InterPro"/>
</dbReference>
<sequence length="307" mass="34869">MAVKLLIKSRTGRDILPDGLLLPSNATVDELRARFAELKPKYPPSRQRFTLPPREGARSGEALANGKRLTDYGLTDGSVLYFKDLGPQIGYATVFFWEYLGPLLVYPLFYLAPRLLYPGLKAPEKSMVQNLALAYWSFHYVKRQLETAFVHKFSHATMPVFNLFKNCAYYWLFAAYVAYFVNHPLYTPPPTRRAVIALAAAMLCQFANFRCHVILANLRPAGTKGYVIPRGFLFNFITCPNYTAEILGWVCFTIATQTAAAGLFTIVGAAQMAQWAIGKHARLRKTFDGREGREKYPRRWVMLPPFF</sequence>
<reference evidence="12 13" key="1">
    <citation type="journal article" date="2018" name="Plant J.">
        <title>Genome sequences of Chlorella sorokiniana UTEX 1602 and Micractinium conductrix SAG 241.80: implications to maltose excretion by a green alga.</title>
        <authorList>
            <person name="Arriola M.B."/>
            <person name="Velmurugan N."/>
            <person name="Zhang Y."/>
            <person name="Plunkett M.H."/>
            <person name="Hondzo H."/>
            <person name="Barney B.M."/>
        </authorList>
    </citation>
    <scope>NUCLEOTIDE SEQUENCE [LARGE SCALE GENOMIC DNA]</scope>
    <source>
        <strain evidence="13">UTEX 1602</strain>
    </source>
</reference>
<dbReference type="SUPFAM" id="SSF54236">
    <property type="entry name" value="Ubiquitin-like"/>
    <property type="match status" value="1"/>
</dbReference>
<evidence type="ECO:0000256" key="1">
    <source>
        <dbReference type="ARBA" id="ARBA00004477"/>
    </source>
</evidence>
<evidence type="ECO:0000256" key="5">
    <source>
        <dbReference type="ARBA" id="ARBA00022857"/>
    </source>
</evidence>
<dbReference type="PROSITE" id="PS50244">
    <property type="entry name" value="S5A_REDUCTASE"/>
    <property type="match status" value="1"/>
</dbReference>
<evidence type="ECO:0000256" key="2">
    <source>
        <dbReference type="ARBA" id="ARBA00007742"/>
    </source>
</evidence>
<keyword evidence="5" id="KW-0521">NADP</keyword>
<dbReference type="PANTHER" id="PTHR10556:SF28">
    <property type="entry name" value="VERY-LONG-CHAIN ENOYL-COA REDUCTASE"/>
    <property type="match status" value="1"/>
</dbReference>
<feature type="transmembrane region" description="Helical" evidence="10">
    <location>
        <begin position="246"/>
        <end position="270"/>
    </location>
</feature>
<keyword evidence="8" id="KW-0443">Lipid metabolism</keyword>
<evidence type="ECO:0000256" key="8">
    <source>
        <dbReference type="ARBA" id="ARBA00023098"/>
    </source>
</evidence>
<dbReference type="PANTHER" id="PTHR10556">
    <property type="entry name" value="3-OXO-5-ALPHA-STEROID 4-DEHYDROGENASE"/>
    <property type="match status" value="1"/>
</dbReference>
<dbReference type="InterPro" id="IPR039357">
    <property type="entry name" value="SRD5A/TECR"/>
</dbReference>
<feature type="transmembrane region" description="Helical" evidence="10">
    <location>
        <begin position="168"/>
        <end position="187"/>
    </location>
</feature>
<feature type="transmembrane region" description="Helical" evidence="10">
    <location>
        <begin position="194"/>
        <end position="215"/>
    </location>
</feature>
<dbReference type="AlphaFoldDB" id="A0A2P6TRL6"/>
<dbReference type="InterPro" id="IPR001104">
    <property type="entry name" value="3-oxo-5_a-steroid_4-DH_C"/>
</dbReference>
<dbReference type="InterPro" id="IPR000626">
    <property type="entry name" value="Ubiquitin-like_dom"/>
</dbReference>
<keyword evidence="6 10" id="KW-1133">Transmembrane helix</keyword>
<evidence type="ECO:0000256" key="7">
    <source>
        <dbReference type="ARBA" id="ARBA00023002"/>
    </source>
</evidence>
<evidence type="ECO:0000256" key="6">
    <source>
        <dbReference type="ARBA" id="ARBA00022989"/>
    </source>
</evidence>
<dbReference type="OrthoDB" id="540503at2759"/>
<dbReference type="Gene3D" id="3.10.20.90">
    <property type="entry name" value="Phosphatidylinositol 3-kinase Catalytic Subunit, Chain A, domain 1"/>
    <property type="match status" value="1"/>
</dbReference>
<keyword evidence="7" id="KW-0560">Oxidoreductase</keyword>
<dbReference type="GO" id="GO:0042761">
    <property type="term" value="P:very long-chain fatty acid biosynthetic process"/>
    <property type="evidence" value="ECO:0007669"/>
    <property type="project" value="TreeGrafter"/>
</dbReference>
<evidence type="ECO:0000256" key="9">
    <source>
        <dbReference type="ARBA" id="ARBA00023136"/>
    </source>
</evidence>
<keyword evidence="9 10" id="KW-0472">Membrane</keyword>
<evidence type="ECO:0000256" key="10">
    <source>
        <dbReference type="SAM" id="Phobius"/>
    </source>
</evidence>
<dbReference type="CDD" id="cd01801">
    <property type="entry name" value="Ubl_TECR_like"/>
    <property type="match status" value="1"/>
</dbReference>
<dbReference type="STRING" id="3076.A0A2P6TRL6"/>
<feature type="transmembrane region" description="Helical" evidence="10">
    <location>
        <begin position="89"/>
        <end position="109"/>
    </location>
</feature>
<feature type="domain" description="Ubiquitin-like" evidence="11">
    <location>
        <begin position="3"/>
        <end position="82"/>
    </location>
</feature>
<evidence type="ECO:0000256" key="3">
    <source>
        <dbReference type="ARBA" id="ARBA00022516"/>
    </source>
</evidence>
<dbReference type="GO" id="GO:0005789">
    <property type="term" value="C:endoplasmic reticulum membrane"/>
    <property type="evidence" value="ECO:0007669"/>
    <property type="project" value="UniProtKB-SubCell"/>
</dbReference>
<name>A0A2P6TRL6_CHLSO</name>
<proteinExistence type="inferred from homology"/>